<dbReference type="EMBL" id="RJGP01000063">
    <property type="protein sequence ID" value="RVZ42451.1"/>
    <property type="molecule type" value="Genomic_DNA"/>
</dbReference>
<sequence>MKNLVILSGAGISAESGIKTFRDADGLWEGHDIMEVASPYGWK</sequence>
<dbReference type="InterPro" id="IPR003000">
    <property type="entry name" value="Sirtuin"/>
</dbReference>
<organism evidence="1 2">
    <name type="scientific">Helicobacter pylori</name>
    <name type="common">Campylobacter pylori</name>
    <dbReference type="NCBI Taxonomy" id="210"/>
    <lineage>
        <taxon>Bacteria</taxon>
        <taxon>Pseudomonadati</taxon>
        <taxon>Campylobacterota</taxon>
        <taxon>Epsilonproteobacteria</taxon>
        <taxon>Campylobacterales</taxon>
        <taxon>Helicobacteraceae</taxon>
        <taxon>Helicobacter</taxon>
    </lineage>
</organism>
<dbReference type="Pfam" id="PF02146">
    <property type="entry name" value="SIR2"/>
    <property type="match status" value="1"/>
</dbReference>
<dbReference type="InterPro" id="IPR029035">
    <property type="entry name" value="DHS-like_NAD/FAD-binding_dom"/>
</dbReference>
<gene>
    <name evidence="1" type="ORF">EC518_02455</name>
</gene>
<reference evidence="1 2" key="1">
    <citation type="submission" date="2018-11" db="EMBL/GenBank/DDBJ databases">
        <title>Genetic determinants and prediction of antibiotic resistance phenotypes in Helicobacter pylori.</title>
        <authorList>
            <person name="Wagner K."/>
        </authorList>
    </citation>
    <scope>NUCLEOTIDE SEQUENCE [LARGE SCALE GENOMIC DNA]</scope>
    <source>
        <strain evidence="1 2">ZH70</strain>
    </source>
</reference>
<dbReference type="Proteomes" id="UP000289022">
    <property type="component" value="Unassembled WGS sequence"/>
</dbReference>
<dbReference type="SUPFAM" id="SSF52467">
    <property type="entry name" value="DHS-like NAD/FAD-binding domain"/>
    <property type="match status" value="1"/>
</dbReference>
<evidence type="ECO:0000313" key="1">
    <source>
        <dbReference type="EMBL" id="RVZ42451.1"/>
    </source>
</evidence>
<evidence type="ECO:0000313" key="2">
    <source>
        <dbReference type="Proteomes" id="UP000289022"/>
    </source>
</evidence>
<dbReference type="AlphaFoldDB" id="A0A438XX61"/>
<proteinExistence type="predicted"/>
<protein>
    <submittedName>
        <fullName evidence="1">NAD-dependent deacylase</fullName>
    </submittedName>
</protein>
<dbReference type="Gene3D" id="3.40.50.1220">
    <property type="entry name" value="TPP-binding domain"/>
    <property type="match status" value="1"/>
</dbReference>
<comment type="caution">
    <text evidence="1">The sequence shown here is derived from an EMBL/GenBank/DDBJ whole genome shotgun (WGS) entry which is preliminary data.</text>
</comment>
<feature type="non-terminal residue" evidence="1">
    <location>
        <position position="43"/>
    </location>
</feature>
<accession>A0A438XX61</accession>
<dbReference type="GO" id="GO:0070403">
    <property type="term" value="F:NAD+ binding"/>
    <property type="evidence" value="ECO:0007669"/>
    <property type="project" value="InterPro"/>
</dbReference>
<name>A0A438XX61_HELPX</name>